<dbReference type="PANTHER" id="PTHR30388">
    <property type="entry name" value="ALDEHYDE OXIDOREDUCTASE MOLYBDENUM COFACTOR ASSEMBLY PROTEIN"/>
    <property type="match status" value="1"/>
</dbReference>
<evidence type="ECO:0000259" key="2">
    <source>
        <dbReference type="Pfam" id="PF13478"/>
    </source>
</evidence>
<comment type="caution">
    <text evidence="3">The sequence shown here is derived from an EMBL/GenBank/DDBJ whole genome shotgun (WGS) entry which is preliminary data.</text>
</comment>
<protein>
    <recommendedName>
        <fullName evidence="5">Xanthine dehydrogenase</fullName>
    </recommendedName>
</protein>
<gene>
    <name evidence="3" type="ORF">B5F17_11995</name>
</gene>
<dbReference type="InterPro" id="IPR036291">
    <property type="entry name" value="NAD(P)-bd_dom_sf"/>
</dbReference>
<name>A0A1Y4LA71_9FIRM</name>
<proteinExistence type="predicted"/>
<evidence type="ECO:0000313" key="3">
    <source>
        <dbReference type="EMBL" id="OUP51701.1"/>
    </source>
</evidence>
<dbReference type="RefSeq" id="WP_087374162.1">
    <property type="nucleotide sequence ID" value="NZ_NFKK01000018.1"/>
</dbReference>
<dbReference type="PANTHER" id="PTHR30388:SF6">
    <property type="entry name" value="XANTHINE DEHYDROGENASE SUBUNIT A-RELATED"/>
    <property type="match status" value="1"/>
</dbReference>
<dbReference type="Proteomes" id="UP000195897">
    <property type="component" value="Unassembled WGS sequence"/>
</dbReference>
<feature type="domain" description="XdhC Rossmann" evidence="2">
    <location>
        <begin position="78"/>
        <end position="222"/>
    </location>
</feature>
<dbReference type="Gene3D" id="3.40.50.720">
    <property type="entry name" value="NAD(P)-binding Rossmann-like Domain"/>
    <property type="match status" value="1"/>
</dbReference>
<dbReference type="Pfam" id="PF13478">
    <property type="entry name" value="XdhC_C"/>
    <property type="match status" value="1"/>
</dbReference>
<dbReference type="InterPro" id="IPR027051">
    <property type="entry name" value="XdhC_Rossmann_dom"/>
</dbReference>
<organism evidence="3 4">
    <name type="scientific">Butyricicoccus pullicaecorum</name>
    <dbReference type="NCBI Taxonomy" id="501571"/>
    <lineage>
        <taxon>Bacteria</taxon>
        <taxon>Bacillati</taxon>
        <taxon>Bacillota</taxon>
        <taxon>Clostridia</taxon>
        <taxon>Eubacteriales</taxon>
        <taxon>Butyricicoccaceae</taxon>
        <taxon>Butyricicoccus</taxon>
    </lineage>
</organism>
<evidence type="ECO:0000313" key="4">
    <source>
        <dbReference type="Proteomes" id="UP000195897"/>
    </source>
</evidence>
<evidence type="ECO:0000259" key="1">
    <source>
        <dbReference type="Pfam" id="PF02625"/>
    </source>
</evidence>
<evidence type="ECO:0008006" key="5">
    <source>
        <dbReference type="Google" id="ProtNLM"/>
    </source>
</evidence>
<dbReference type="EMBL" id="NFKK01000018">
    <property type="protein sequence ID" value="OUP51701.1"/>
    <property type="molecule type" value="Genomic_DNA"/>
</dbReference>
<dbReference type="AlphaFoldDB" id="A0A1Y4LA71"/>
<accession>A0A1Y4LA71</accession>
<reference evidence="4" key="1">
    <citation type="submission" date="2017-04" db="EMBL/GenBank/DDBJ databases">
        <title>Function of individual gut microbiota members based on whole genome sequencing of pure cultures obtained from chicken caecum.</title>
        <authorList>
            <person name="Medvecky M."/>
            <person name="Cejkova D."/>
            <person name="Polansky O."/>
            <person name="Karasova D."/>
            <person name="Kubasova T."/>
            <person name="Cizek A."/>
            <person name="Rychlik I."/>
        </authorList>
    </citation>
    <scope>NUCLEOTIDE SEQUENCE [LARGE SCALE GENOMIC DNA]</scope>
    <source>
        <strain evidence="4">An180</strain>
    </source>
</reference>
<feature type="domain" description="XdhC- CoxI" evidence="1">
    <location>
        <begin position="242"/>
        <end position="307"/>
    </location>
</feature>
<dbReference type="InterPro" id="IPR052698">
    <property type="entry name" value="MoCofactor_Util/Proc"/>
</dbReference>
<dbReference type="InterPro" id="IPR003777">
    <property type="entry name" value="XdhC_CoxI"/>
</dbReference>
<dbReference type="Pfam" id="PF02625">
    <property type="entry name" value="XdhC_CoxI"/>
    <property type="match status" value="1"/>
</dbReference>
<dbReference type="SUPFAM" id="SSF51735">
    <property type="entry name" value="NAD(P)-binding Rossmann-fold domains"/>
    <property type="match status" value="1"/>
</dbReference>
<sequence>MQENSYQQLAQAILDDHTVCRMTVLDGDDMGKSRNVVDGVPLVDAAEDISACKPPFVCTDRKSGARVLCETLCQQKTLLVCGGGHVSMPVVKLGKMLGYRVLVADDRPEFAEPSRFPEADEVVCRDFTDLLVHLDWESLPDLSVVIVTRGHAADTVCLREVLRHTCTYVGMIGSKRKNKAVFDLLRSEGVTEEQLSQVHAPIGLSIGAETPEEIAVAIAGELIQTRRGSANAGLSEAMLIALAEGQTGIMATVVRKQGSAPRGMGARMFFMDNGHKLGTVGGGLAEYEVCQKAETLKQERKPCLLTFNMSNGEAGKSGMICGGMIDVLFEVIG</sequence>